<evidence type="ECO:0000259" key="15">
    <source>
        <dbReference type="PROSITE" id="PS50851"/>
    </source>
</evidence>
<evidence type="ECO:0000256" key="8">
    <source>
        <dbReference type="ARBA" id="ARBA00022777"/>
    </source>
</evidence>
<evidence type="ECO:0000313" key="18">
    <source>
        <dbReference type="Proteomes" id="UP000295129"/>
    </source>
</evidence>
<comment type="caution">
    <text evidence="17">The sequence shown here is derived from an EMBL/GenBank/DDBJ whole genome shotgun (WGS) entry which is preliminary data.</text>
</comment>
<accession>A0A4R6DQ19</accession>
<evidence type="ECO:0000259" key="16">
    <source>
        <dbReference type="PROSITE" id="PS50894"/>
    </source>
</evidence>
<dbReference type="InterPro" id="IPR008207">
    <property type="entry name" value="Sig_transdc_His_kin_Hpt_dom"/>
</dbReference>
<evidence type="ECO:0000256" key="13">
    <source>
        <dbReference type="SAM" id="MobiDB-lite"/>
    </source>
</evidence>
<dbReference type="GO" id="GO:0006935">
    <property type="term" value="P:chemotaxis"/>
    <property type="evidence" value="ECO:0007669"/>
    <property type="project" value="UniProtKB-KW"/>
</dbReference>
<dbReference type="PROSITE" id="PS50851">
    <property type="entry name" value="CHEW"/>
    <property type="match status" value="1"/>
</dbReference>
<evidence type="ECO:0000256" key="5">
    <source>
        <dbReference type="ARBA" id="ARBA00022553"/>
    </source>
</evidence>
<evidence type="ECO:0000256" key="1">
    <source>
        <dbReference type="ARBA" id="ARBA00000085"/>
    </source>
</evidence>
<dbReference type="PROSITE" id="PS50894">
    <property type="entry name" value="HPT"/>
    <property type="match status" value="1"/>
</dbReference>
<keyword evidence="8 17" id="KW-0418">Kinase</keyword>
<dbReference type="SMART" id="SM00073">
    <property type="entry name" value="HPT"/>
    <property type="match status" value="1"/>
</dbReference>
<evidence type="ECO:0000256" key="10">
    <source>
        <dbReference type="ARBA" id="ARBA00023012"/>
    </source>
</evidence>
<reference evidence="17 18" key="1">
    <citation type="submission" date="2019-03" db="EMBL/GenBank/DDBJ databases">
        <title>Genomic Encyclopedia of Type Strains, Phase IV (KMG-IV): sequencing the most valuable type-strain genomes for metagenomic binning, comparative biology and taxonomic classification.</title>
        <authorList>
            <person name="Goeker M."/>
        </authorList>
    </citation>
    <scope>NUCLEOTIDE SEQUENCE [LARGE SCALE GENOMIC DNA]</scope>
    <source>
        <strain evidence="17 18">DSM 12121</strain>
    </source>
</reference>
<dbReference type="CDD" id="cd00731">
    <property type="entry name" value="CheA_reg"/>
    <property type="match status" value="1"/>
</dbReference>
<evidence type="ECO:0000256" key="7">
    <source>
        <dbReference type="ARBA" id="ARBA00022741"/>
    </source>
</evidence>
<dbReference type="Pfam" id="PF01584">
    <property type="entry name" value="CheW"/>
    <property type="match status" value="1"/>
</dbReference>
<feature type="modified residue" description="Phosphohistidine" evidence="12">
    <location>
        <position position="51"/>
    </location>
</feature>
<dbReference type="Gene3D" id="1.10.287.560">
    <property type="entry name" value="Histidine kinase CheA-like, homodimeric domain"/>
    <property type="match status" value="1"/>
</dbReference>
<dbReference type="InterPro" id="IPR003594">
    <property type="entry name" value="HATPase_dom"/>
</dbReference>
<dbReference type="PROSITE" id="PS50109">
    <property type="entry name" value="HIS_KIN"/>
    <property type="match status" value="1"/>
</dbReference>
<comment type="catalytic activity">
    <reaction evidence="1">
        <text>ATP + protein L-histidine = ADP + protein N-phospho-L-histidine.</text>
        <dbReference type="EC" id="2.7.13.3"/>
    </reaction>
</comment>
<dbReference type="Pfam" id="PF02518">
    <property type="entry name" value="HATPase_c"/>
    <property type="match status" value="1"/>
</dbReference>
<dbReference type="Proteomes" id="UP000295129">
    <property type="component" value="Unassembled WGS sequence"/>
</dbReference>
<proteinExistence type="predicted"/>
<evidence type="ECO:0000256" key="2">
    <source>
        <dbReference type="ARBA" id="ARBA00012438"/>
    </source>
</evidence>
<dbReference type="SMART" id="SM00387">
    <property type="entry name" value="HATPase_c"/>
    <property type="match status" value="1"/>
</dbReference>
<dbReference type="SUPFAM" id="SSF47384">
    <property type="entry name" value="Homodimeric domain of signal transducing histidine kinase"/>
    <property type="match status" value="1"/>
</dbReference>
<protein>
    <recommendedName>
        <fullName evidence="3">Chemotaxis protein CheA</fullName>
        <ecNumber evidence="2">2.7.13.3</ecNumber>
    </recommendedName>
</protein>
<keyword evidence="7" id="KW-0547">Nucleotide-binding</keyword>
<feature type="region of interest" description="Disordered" evidence="13">
    <location>
        <begin position="133"/>
        <end position="161"/>
    </location>
</feature>
<dbReference type="CDD" id="cd00088">
    <property type="entry name" value="HPT"/>
    <property type="match status" value="1"/>
</dbReference>
<dbReference type="InterPro" id="IPR036641">
    <property type="entry name" value="HPT_dom_sf"/>
</dbReference>
<dbReference type="PANTHER" id="PTHR43395:SF10">
    <property type="entry name" value="CHEMOTAXIS PROTEIN CHEA"/>
    <property type="match status" value="1"/>
</dbReference>
<dbReference type="InterPro" id="IPR051315">
    <property type="entry name" value="Bact_Chemotaxis_CheA"/>
</dbReference>
<dbReference type="Gene3D" id="3.30.565.10">
    <property type="entry name" value="Histidine kinase-like ATPase, C-terminal domain"/>
    <property type="match status" value="1"/>
</dbReference>
<dbReference type="SMART" id="SM01231">
    <property type="entry name" value="H-kinase_dim"/>
    <property type="match status" value="1"/>
</dbReference>
<dbReference type="InterPro" id="IPR004358">
    <property type="entry name" value="Sig_transdc_His_kin-like_C"/>
</dbReference>
<evidence type="ECO:0000256" key="11">
    <source>
        <dbReference type="ARBA" id="ARBA00035100"/>
    </source>
</evidence>
<dbReference type="InterPro" id="IPR036061">
    <property type="entry name" value="CheW-like_dom_sf"/>
</dbReference>
<dbReference type="GO" id="GO:0005737">
    <property type="term" value="C:cytoplasm"/>
    <property type="evidence" value="ECO:0007669"/>
    <property type="project" value="InterPro"/>
</dbReference>
<evidence type="ECO:0000259" key="14">
    <source>
        <dbReference type="PROSITE" id="PS50109"/>
    </source>
</evidence>
<dbReference type="SUPFAM" id="SSF50341">
    <property type="entry name" value="CheW-like"/>
    <property type="match status" value="1"/>
</dbReference>
<dbReference type="InterPro" id="IPR005467">
    <property type="entry name" value="His_kinase_dom"/>
</dbReference>
<dbReference type="Pfam" id="PF02895">
    <property type="entry name" value="H-kinase_dim"/>
    <property type="match status" value="1"/>
</dbReference>
<dbReference type="InterPro" id="IPR036890">
    <property type="entry name" value="HATPase_C_sf"/>
</dbReference>
<evidence type="ECO:0000256" key="3">
    <source>
        <dbReference type="ARBA" id="ARBA00021495"/>
    </source>
</evidence>
<keyword evidence="6" id="KW-0808">Transferase</keyword>
<evidence type="ECO:0000256" key="4">
    <source>
        <dbReference type="ARBA" id="ARBA00022500"/>
    </source>
</evidence>
<dbReference type="AlphaFoldDB" id="A0A4R6DQ19"/>
<evidence type="ECO:0000256" key="6">
    <source>
        <dbReference type="ARBA" id="ARBA00022679"/>
    </source>
</evidence>
<sequence length="755" mass="81696">MPHNSPDMAAALRTFAEESGELLEAMASHLRALLEGDEDMERLHALFRAAHTIKGAGGMFGLDAVVGFTHLVENLLSQLRDGHQPLTPALLELLMDCRDQMEDLLKEALDDGDAAADPALAARSDSLGARLQAALGNTGGGTGGGETASPATAPPPSAALTPATDEDVELERVEADTWHLSLRFSPGVLREGMDPISFLRYLESVGRIVHIATLVDNLPDAEAMDPLNCYFGFEIELESERDKDAIEAVFDFVRDDCQLRLLPPHSRIADYIALIQGLPEGPDRLGEILVAANALTRQELELGLTHQRQFAGQAQVPLGEILIAEGMTHPPVVEAALDRQAQAKGRPGKDKGGESQFVRVHAEKLDELINLVGELVIAGAASHLLARGRRDRRAQEAALTVNRLVEQVRDVTLKLRMVEIGETFNRFHRVVRELGRDLGKDIALDITGAETELDKSMVEKLGDPLMHLVRNAIDHGLEPPEQRLAAGKPERGRVRLNAYHDSGGIVIEIGDDGRGLDRERILARARERGLIGEDETPSDPELYALIFEPGFSTAQTVTNVSGRGVGMDVVKKTIAALRGTVEIDTVLGAGTTIRLRLPLTLAIIEGFLVRVENVPFVLPLESVRECIALSATSAADRRQYVNLRGEVLPYLRLRELFALGGTPPRRENIVVVRHQGNRVGVVVDQLQGELQTVIKPLGRLFRGMRGLSGSSILGSGEVALILDVATLAEIATSRDHNRGGPAAQLQQGASACSTQ</sequence>
<keyword evidence="10" id="KW-0902">Two-component regulatory system</keyword>
<dbReference type="SUPFAM" id="SSF55874">
    <property type="entry name" value="ATPase domain of HSP90 chaperone/DNA topoisomerase II/histidine kinase"/>
    <property type="match status" value="1"/>
</dbReference>
<evidence type="ECO:0000256" key="12">
    <source>
        <dbReference type="PROSITE-ProRule" id="PRU00110"/>
    </source>
</evidence>
<dbReference type="EC" id="2.7.13.3" evidence="2"/>
<dbReference type="PRINTS" id="PR00344">
    <property type="entry name" value="BCTRLSENSOR"/>
</dbReference>
<dbReference type="InterPro" id="IPR037006">
    <property type="entry name" value="CheA-like_homodim_sf"/>
</dbReference>
<evidence type="ECO:0000313" key="17">
    <source>
        <dbReference type="EMBL" id="TDN47101.1"/>
    </source>
</evidence>
<feature type="domain" description="CheW-like" evidence="15">
    <location>
        <begin position="603"/>
        <end position="733"/>
    </location>
</feature>
<dbReference type="InterPro" id="IPR004105">
    <property type="entry name" value="CheA-like_dim"/>
</dbReference>
<dbReference type="FunFam" id="3.30.565.10:FF:000016">
    <property type="entry name" value="Chemotaxis protein CheA, putative"/>
    <property type="match status" value="1"/>
</dbReference>
<dbReference type="CDD" id="cd16916">
    <property type="entry name" value="HATPase_CheA-like"/>
    <property type="match status" value="1"/>
</dbReference>
<dbReference type="PANTHER" id="PTHR43395">
    <property type="entry name" value="SENSOR HISTIDINE KINASE CHEA"/>
    <property type="match status" value="1"/>
</dbReference>
<evidence type="ECO:0000256" key="9">
    <source>
        <dbReference type="ARBA" id="ARBA00022840"/>
    </source>
</evidence>
<feature type="domain" description="HPt" evidence="16">
    <location>
        <begin position="4"/>
        <end position="108"/>
    </location>
</feature>
<dbReference type="Gene3D" id="1.20.120.160">
    <property type="entry name" value="HPT domain"/>
    <property type="match status" value="1"/>
</dbReference>
<feature type="domain" description="Histidine kinase" evidence="14">
    <location>
        <begin position="401"/>
        <end position="601"/>
    </location>
</feature>
<dbReference type="Gene3D" id="2.30.30.40">
    <property type="entry name" value="SH3 Domains"/>
    <property type="match status" value="1"/>
</dbReference>
<feature type="compositionally biased region" description="Polar residues" evidence="13">
    <location>
        <begin position="744"/>
        <end position="755"/>
    </location>
</feature>
<comment type="function">
    <text evidence="11">Involved in the transmission of sensory signals from the chemoreceptors to the flagellar motors. CheA is autophosphorylated; it can transfer its phosphate group to either CheB or CheY.</text>
</comment>
<dbReference type="Pfam" id="PF01627">
    <property type="entry name" value="Hpt"/>
    <property type="match status" value="1"/>
</dbReference>
<dbReference type="RefSeq" id="WP_246034907.1">
    <property type="nucleotide sequence ID" value="NZ_SNVV01000022.1"/>
</dbReference>
<feature type="compositionally biased region" description="Gly residues" evidence="13">
    <location>
        <begin position="137"/>
        <end position="146"/>
    </location>
</feature>
<name>A0A4R6DQ19_9RHOO</name>
<keyword evidence="18" id="KW-1185">Reference proteome</keyword>
<dbReference type="SMART" id="SM00260">
    <property type="entry name" value="CheW"/>
    <property type="match status" value="1"/>
</dbReference>
<gene>
    <name evidence="17" type="ORF">C7389_12258</name>
</gene>
<keyword evidence="9" id="KW-0067">ATP-binding</keyword>
<dbReference type="SUPFAM" id="SSF47226">
    <property type="entry name" value="Histidine-containing phosphotransfer domain, HPT domain"/>
    <property type="match status" value="1"/>
</dbReference>
<dbReference type="InterPro" id="IPR036097">
    <property type="entry name" value="HisK_dim/P_sf"/>
</dbReference>
<organism evidence="17 18">
    <name type="scientific">Azoarcus indigens</name>
    <dbReference type="NCBI Taxonomy" id="29545"/>
    <lineage>
        <taxon>Bacteria</taxon>
        <taxon>Pseudomonadati</taxon>
        <taxon>Pseudomonadota</taxon>
        <taxon>Betaproteobacteria</taxon>
        <taxon>Rhodocyclales</taxon>
        <taxon>Zoogloeaceae</taxon>
        <taxon>Azoarcus</taxon>
    </lineage>
</organism>
<dbReference type="GO" id="GO:0005524">
    <property type="term" value="F:ATP binding"/>
    <property type="evidence" value="ECO:0007669"/>
    <property type="project" value="UniProtKB-KW"/>
</dbReference>
<dbReference type="GO" id="GO:0000155">
    <property type="term" value="F:phosphorelay sensor kinase activity"/>
    <property type="evidence" value="ECO:0007669"/>
    <property type="project" value="InterPro"/>
</dbReference>
<dbReference type="EMBL" id="SNVV01000022">
    <property type="protein sequence ID" value="TDN47101.1"/>
    <property type="molecule type" value="Genomic_DNA"/>
</dbReference>
<dbReference type="InterPro" id="IPR002545">
    <property type="entry name" value="CheW-lke_dom"/>
</dbReference>
<keyword evidence="5 12" id="KW-0597">Phosphoprotein</keyword>
<keyword evidence="4" id="KW-0145">Chemotaxis</keyword>
<feature type="region of interest" description="Disordered" evidence="13">
    <location>
        <begin position="735"/>
        <end position="755"/>
    </location>
</feature>